<accession>A0ABS1XUS3</accession>
<gene>
    <name evidence="2" type="ORF">JNW91_14840</name>
</gene>
<evidence type="ECO:0000313" key="3">
    <source>
        <dbReference type="Proteomes" id="UP000601027"/>
    </source>
</evidence>
<feature type="region of interest" description="Disordered" evidence="1">
    <location>
        <begin position="88"/>
        <end position="132"/>
    </location>
</feature>
<dbReference type="EMBL" id="JAEVHM010000061">
    <property type="protein sequence ID" value="MBM0233025.1"/>
    <property type="molecule type" value="Genomic_DNA"/>
</dbReference>
<name>A0ABS1XUS3_9ACTN</name>
<reference evidence="2 3" key="1">
    <citation type="submission" date="2021-01" db="EMBL/GenBank/DDBJ databases">
        <title>Draft genome sequence of Micromonospora sp. strain STR1_7.</title>
        <authorList>
            <person name="Karlyshev A."/>
            <person name="Jawad R."/>
        </authorList>
    </citation>
    <scope>NUCLEOTIDE SEQUENCE [LARGE SCALE GENOMIC DNA]</scope>
    <source>
        <strain evidence="2 3">STR1-7</strain>
    </source>
</reference>
<feature type="compositionally biased region" description="Basic residues" evidence="1">
    <location>
        <begin position="1"/>
        <end position="12"/>
    </location>
</feature>
<evidence type="ECO:0000313" key="2">
    <source>
        <dbReference type="EMBL" id="MBM0233025.1"/>
    </source>
</evidence>
<dbReference type="Proteomes" id="UP000601027">
    <property type="component" value="Unassembled WGS sequence"/>
</dbReference>
<organism evidence="2 3">
    <name type="scientific">Micromonospora parastrephiae</name>
    <dbReference type="NCBI Taxonomy" id="2806101"/>
    <lineage>
        <taxon>Bacteria</taxon>
        <taxon>Bacillati</taxon>
        <taxon>Actinomycetota</taxon>
        <taxon>Actinomycetes</taxon>
        <taxon>Micromonosporales</taxon>
        <taxon>Micromonosporaceae</taxon>
        <taxon>Micromonospora</taxon>
    </lineage>
</organism>
<feature type="region of interest" description="Disordered" evidence="1">
    <location>
        <begin position="1"/>
        <end position="36"/>
    </location>
</feature>
<evidence type="ECO:0000256" key="1">
    <source>
        <dbReference type="SAM" id="MobiDB-lite"/>
    </source>
</evidence>
<feature type="compositionally biased region" description="Gly residues" evidence="1">
    <location>
        <begin position="106"/>
        <end position="117"/>
    </location>
</feature>
<comment type="caution">
    <text evidence="2">The sequence shown here is derived from an EMBL/GenBank/DDBJ whole genome shotgun (WGS) entry which is preliminary data.</text>
</comment>
<proteinExistence type="predicted"/>
<keyword evidence="3" id="KW-1185">Reference proteome</keyword>
<dbReference type="RefSeq" id="WP_203175679.1">
    <property type="nucleotide sequence ID" value="NZ_JAEVHM010000061.1"/>
</dbReference>
<sequence>MPARRNPKKSRTPRATPPRPGPAANHGPLLSSRPDLDLAVEPIEPALPAVLVEPAEPAVLAEPVVPAAVPGELAPSIDVPPAFDAPVIAELPKAQGRSTAPTAGPLQGGGGRAGGGRSQQAGQTRRYAFRRS</sequence>
<protein>
    <submittedName>
        <fullName evidence="2">Uncharacterized protein</fullName>
    </submittedName>
</protein>